<keyword evidence="6" id="KW-1185">Reference proteome</keyword>
<dbReference type="Pfam" id="PF07776">
    <property type="entry name" value="zf-AD"/>
    <property type="match status" value="1"/>
</dbReference>
<evidence type="ECO:0000256" key="2">
    <source>
        <dbReference type="PROSITE-ProRule" id="PRU01263"/>
    </source>
</evidence>
<evidence type="ECO:0000259" key="5">
    <source>
        <dbReference type="PROSITE" id="PS51915"/>
    </source>
</evidence>
<feature type="region of interest" description="Disordered" evidence="3">
    <location>
        <begin position="115"/>
        <end position="160"/>
    </location>
</feature>
<dbReference type="PROSITE" id="PS50157">
    <property type="entry name" value="ZINC_FINGER_C2H2_2"/>
    <property type="match status" value="1"/>
</dbReference>
<dbReference type="InParanoid" id="A0A6P8YXC0"/>
<dbReference type="Proteomes" id="UP000515158">
    <property type="component" value="Unplaced"/>
</dbReference>
<dbReference type="SMART" id="SM00355">
    <property type="entry name" value="ZnF_C2H2"/>
    <property type="match status" value="2"/>
</dbReference>
<dbReference type="Gene3D" id="3.30.160.60">
    <property type="entry name" value="Classic Zinc Finger"/>
    <property type="match status" value="1"/>
</dbReference>
<dbReference type="InterPro" id="IPR012934">
    <property type="entry name" value="Znf_AD"/>
</dbReference>
<sequence>MTLAERCRLCALPVAQFVPVFGEHGRRINLEHKLRICSPVQVKPDDSLPTQICLCCLSQLDQTYEFYQKVKGAQLLLKAGTEDKSRKRQLSETEEDDSSKRFQFQFGTTLVSNLTKPVDTLEKKHSGPSPSEVRKPQPPSTTYVNVTSSGASLHKASPAKDFPAKGPLLTVPTIISAKATEPSATQTSATQPSATIPAATEQSKPFTKPNPKLNLKTEPKSPNKSCDDIFKSCKYCDRKFLLADYWSHEALHKGRIAFICDQCNKSFFSEQAYQRHVARHLTRNKERVTTDKVQ</sequence>
<feature type="binding site" evidence="2">
    <location>
        <position position="56"/>
    </location>
    <ligand>
        <name>Zn(2+)</name>
        <dbReference type="ChEBI" id="CHEBI:29105"/>
    </ligand>
</feature>
<feature type="binding site" evidence="2">
    <location>
        <position position="10"/>
    </location>
    <ligand>
        <name>Zn(2+)</name>
        <dbReference type="ChEBI" id="CHEBI:29105"/>
    </ligand>
</feature>
<dbReference type="GO" id="GO:0008270">
    <property type="term" value="F:zinc ion binding"/>
    <property type="evidence" value="ECO:0007669"/>
    <property type="project" value="UniProtKB-UniRule"/>
</dbReference>
<gene>
    <name evidence="7" type="primary">LOC117643840</name>
</gene>
<dbReference type="InterPro" id="IPR013087">
    <property type="entry name" value="Znf_C2H2_type"/>
</dbReference>
<organism evidence="7">
    <name type="scientific">Thrips palmi</name>
    <name type="common">Melon thrips</name>
    <dbReference type="NCBI Taxonomy" id="161013"/>
    <lineage>
        <taxon>Eukaryota</taxon>
        <taxon>Metazoa</taxon>
        <taxon>Ecdysozoa</taxon>
        <taxon>Arthropoda</taxon>
        <taxon>Hexapoda</taxon>
        <taxon>Insecta</taxon>
        <taxon>Pterygota</taxon>
        <taxon>Neoptera</taxon>
        <taxon>Paraneoptera</taxon>
        <taxon>Thysanoptera</taxon>
        <taxon>Terebrantia</taxon>
        <taxon>Thripoidea</taxon>
        <taxon>Thripidae</taxon>
        <taxon>Thrips</taxon>
    </lineage>
</organism>
<dbReference type="SUPFAM" id="SSF57716">
    <property type="entry name" value="Glucocorticoid receptor-like (DNA-binding domain)"/>
    <property type="match status" value="1"/>
</dbReference>
<feature type="domain" description="C2H2-type" evidence="4">
    <location>
        <begin position="258"/>
        <end position="285"/>
    </location>
</feature>
<dbReference type="GO" id="GO:0005634">
    <property type="term" value="C:nucleus"/>
    <property type="evidence" value="ECO:0007669"/>
    <property type="project" value="InterPro"/>
</dbReference>
<protein>
    <submittedName>
        <fullName evidence="7">Uncharacterized protein LOC117643840</fullName>
    </submittedName>
</protein>
<dbReference type="OrthoDB" id="6077919at2759"/>
<dbReference type="PANTHER" id="PTHR39942:SF1">
    <property type="entry name" value="BCDNA.LD26519-RELATED"/>
    <property type="match status" value="1"/>
</dbReference>
<accession>A0A6P8YXC0</accession>
<dbReference type="AlphaFoldDB" id="A0A6P8YXC0"/>
<reference evidence="7" key="1">
    <citation type="submission" date="2025-08" db="UniProtKB">
        <authorList>
            <consortium name="RefSeq"/>
        </authorList>
    </citation>
    <scope>IDENTIFICATION</scope>
    <source>
        <tissue evidence="7">Total insect</tissue>
    </source>
</reference>
<dbReference type="SUPFAM" id="SSF57667">
    <property type="entry name" value="beta-beta-alpha zinc fingers"/>
    <property type="match status" value="1"/>
</dbReference>
<proteinExistence type="predicted"/>
<dbReference type="PANTHER" id="PTHR39942">
    <property type="entry name" value="BCDNA.LD26519-RELATED"/>
    <property type="match status" value="1"/>
</dbReference>
<feature type="region of interest" description="Disordered" evidence="3">
    <location>
        <begin position="180"/>
        <end position="221"/>
    </location>
</feature>
<dbReference type="PROSITE" id="PS00028">
    <property type="entry name" value="ZINC_FINGER_C2H2_1"/>
    <property type="match status" value="1"/>
</dbReference>
<dbReference type="KEGG" id="tpal:117643840"/>
<feature type="compositionally biased region" description="Polar residues" evidence="3">
    <location>
        <begin position="140"/>
        <end position="151"/>
    </location>
</feature>
<keyword evidence="2" id="KW-0862">Zinc</keyword>
<dbReference type="PROSITE" id="PS51915">
    <property type="entry name" value="ZAD"/>
    <property type="match status" value="1"/>
</dbReference>
<evidence type="ECO:0000313" key="6">
    <source>
        <dbReference type="Proteomes" id="UP000515158"/>
    </source>
</evidence>
<evidence type="ECO:0000256" key="3">
    <source>
        <dbReference type="SAM" id="MobiDB-lite"/>
    </source>
</evidence>
<feature type="compositionally biased region" description="Low complexity" evidence="3">
    <location>
        <begin position="182"/>
        <end position="195"/>
    </location>
</feature>
<dbReference type="GeneID" id="117643840"/>
<evidence type="ECO:0000256" key="1">
    <source>
        <dbReference type="PROSITE-ProRule" id="PRU00042"/>
    </source>
</evidence>
<evidence type="ECO:0000313" key="7">
    <source>
        <dbReference type="RefSeq" id="XP_034238847.1"/>
    </source>
</evidence>
<keyword evidence="1" id="KW-0863">Zinc-finger</keyword>
<feature type="binding site" evidence="2">
    <location>
        <position position="53"/>
    </location>
    <ligand>
        <name>Zn(2+)</name>
        <dbReference type="ChEBI" id="CHEBI:29105"/>
    </ligand>
</feature>
<evidence type="ECO:0000259" key="4">
    <source>
        <dbReference type="PROSITE" id="PS50157"/>
    </source>
</evidence>
<dbReference type="Gene3D" id="3.40.1800.20">
    <property type="match status" value="1"/>
</dbReference>
<name>A0A6P8YXC0_THRPL</name>
<dbReference type="InterPro" id="IPR036236">
    <property type="entry name" value="Znf_C2H2_sf"/>
</dbReference>
<dbReference type="RefSeq" id="XP_034238847.1">
    <property type="nucleotide sequence ID" value="XM_034382956.1"/>
</dbReference>
<dbReference type="SMART" id="SM00868">
    <property type="entry name" value="zf-AD"/>
    <property type="match status" value="1"/>
</dbReference>
<feature type="binding site" evidence="2">
    <location>
        <position position="7"/>
    </location>
    <ligand>
        <name>Zn(2+)</name>
        <dbReference type="ChEBI" id="CHEBI:29105"/>
    </ligand>
</feature>
<keyword evidence="2" id="KW-0479">Metal-binding</keyword>
<feature type="domain" description="ZAD" evidence="5">
    <location>
        <begin position="5"/>
        <end position="80"/>
    </location>
</feature>